<evidence type="ECO:0000313" key="3">
    <source>
        <dbReference type="EMBL" id="SUB87250.1"/>
    </source>
</evidence>
<evidence type="ECO:0000313" key="4">
    <source>
        <dbReference type="Proteomes" id="UP000255469"/>
    </source>
</evidence>
<dbReference type="AlphaFoldDB" id="A0A379E478"/>
<feature type="transmembrane region" description="Helical" evidence="1">
    <location>
        <begin position="318"/>
        <end position="339"/>
    </location>
</feature>
<organism evidence="3 4">
    <name type="scientific">Prevotella denticola</name>
    <dbReference type="NCBI Taxonomy" id="28129"/>
    <lineage>
        <taxon>Bacteria</taxon>
        <taxon>Pseudomonadati</taxon>
        <taxon>Bacteroidota</taxon>
        <taxon>Bacteroidia</taxon>
        <taxon>Bacteroidales</taxon>
        <taxon>Prevotellaceae</taxon>
        <taxon>Prevotella</taxon>
    </lineage>
</organism>
<name>A0A379E478_9BACT</name>
<feature type="signal peptide" evidence="2">
    <location>
        <begin position="1"/>
        <end position="19"/>
    </location>
</feature>
<keyword evidence="1" id="KW-0472">Membrane</keyword>
<accession>A0A379E478</accession>
<protein>
    <recommendedName>
        <fullName evidence="5">DUF4381 domain-containing protein</fullName>
    </recommendedName>
</protein>
<feature type="chain" id="PRO_5016764675" description="DUF4381 domain-containing protein" evidence="2">
    <location>
        <begin position="20"/>
        <end position="346"/>
    </location>
</feature>
<evidence type="ECO:0000256" key="1">
    <source>
        <dbReference type="SAM" id="Phobius"/>
    </source>
</evidence>
<dbReference type="RefSeq" id="WP_025068269.1">
    <property type="nucleotide sequence ID" value="NZ_CAUVPN010000022.1"/>
</dbReference>
<evidence type="ECO:0000256" key="2">
    <source>
        <dbReference type="SAM" id="SignalP"/>
    </source>
</evidence>
<gene>
    <name evidence="3" type="ORF">NCTC13067_00915</name>
</gene>
<keyword evidence="1" id="KW-1133">Transmembrane helix</keyword>
<reference evidence="3 4" key="1">
    <citation type="submission" date="2018-06" db="EMBL/GenBank/DDBJ databases">
        <authorList>
            <consortium name="Pathogen Informatics"/>
            <person name="Doyle S."/>
        </authorList>
    </citation>
    <scope>NUCLEOTIDE SEQUENCE [LARGE SCALE GENOMIC DNA]</scope>
    <source>
        <strain evidence="3 4">NCTC13067</strain>
    </source>
</reference>
<keyword evidence="1" id="KW-0812">Transmembrane</keyword>
<dbReference type="EMBL" id="UGTM01000001">
    <property type="protein sequence ID" value="SUB87250.1"/>
    <property type="molecule type" value="Genomic_DNA"/>
</dbReference>
<proteinExistence type="predicted"/>
<dbReference type="Proteomes" id="UP000255469">
    <property type="component" value="Unassembled WGS sequence"/>
</dbReference>
<feature type="transmembrane region" description="Helical" evidence="1">
    <location>
        <begin position="150"/>
        <end position="171"/>
    </location>
</feature>
<sequence length="346" mass="39094">MRKYTVIITLLVLAAVCHAQVHVTANVDSARILVGGRSHYTITVLAPQGAKVSFPEYNKKKEILPSMEVLGIATDTTLRDNVQKIRRIYTLTAWDARHYTIPAQKVMVGGKEKMTGTVTLDVQTVPVDTVKNTPMPPDGIQRVPFSWGEWIPVALSLVLSIVLLGISFYLYRVLRSRKRGWKPKKIQTLSFYEQARQDLAKISASRRSYIEQKAFYTDVTNVLRKYISRRFHINAMEMTTCEILEHLHEADGETVTEDLKEVFNTADLVKFAKYSTGENDMVFYLDSVARFIDKTKADEPEEAAAEPEREEKPRPHRLLKLAVTVSVAASVALIVYAAFKAYALLV</sequence>
<evidence type="ECO:0008006" key="5">
    <source>
        <dbReference type="Google" id="ProtNLM"/>
    </source>
</evidence>
<keyword evidence="2" id="KW-0732">Signal</keyword>